<keyword evidence="1" id="KW-0812">Transmembrane</keyword>
<feature type="transmembrane region" description="Helical" evidence="1">
    <location>
        <begin position="57"/>
        <end position="78"/>
    </location>
</feature>
<dbReference type="InterPro" id="IPR025403">
    <property type="entry name" value="TgpA-like_C"/>
</dbReference>
<sequence>MRTGSPVDPDRDEARRWLEEELRAPDYEVRESLVLRVWRWVSDHLPYLDLPGRLPGWAAWALLGVVLLAAAAVVLFAARDRWRRGALAAAGPRGAVLEETGVTAAQYRRRADAAAAAGNCAAALLDAYRAIAAGAVERTLVDDRPGRTAHEVSLVLAPVLPREAGALAAAADAFDAVRYGTHRPSAGEVATVIELERRVASARPVLPGLGDLSSEATR</sequence>
<protein>
    <recommendedName>
        <fullName evidence="2">Protein-glutamine gamma-glutamyltransferase-like C-terminal domain-containing protein</fullName>
    </recommendedName>
</protein>
<dbReference type="Pfam" id="PF13559">
    <property type="entry name" value="DUF4129"/>
    <property type="match status" value="1"/>
</dbReference>
<proteinExistence type="predicted"/>
<dbReference type="Proteomes" id="UP000662111">
    <property type="component" value="Unassembled WGS sequence"/>
</dbReference>
<evidence type="ECO:0000256" key="1">
    <source>
        <dbReference type="SAM" id="Phobius"/>
    </source>
</evidence>
<name>A0ABQ2F5Q4_9MICO</name>
<evidence type="ECO:0000313" key="3">
    <source>
        <dbReference type="EMBL" id="GGK64774.1"/>
    </source>
</evidence>
<accession>A0ABQ2F5Q4</accession>
<comment type="caution">
    <text evidence="3">The sequence shown here is derived from an EMBL/GenBank/DDBJ whole genome shotgun (WGS) entry which is preliminary data.</text>
</comment>
<feature type="domain" description="Protein-glutamine gamma-glutamyltransferase-like C-terminal" evidence="2">
    <location>
        <begin position="127"/>
        <end position="194"/>
    </location>
</feature>
<dbReference type="RefSeq" id="WP_022920377.1">
    <property type="nucleotide sequence ID" value="NZ_BMLB01000002.1"/>
</dbReference>
<evidence type="ECO:0000313" key="4">
    <source>
        <dbReference type="Proteomes" id="UP000662111"/>
    </source>
</evidence>
<gene>
    <name evidence="3" type="ORF">GCM10011509_11340</name>
</gene>
<organism evidence="3 4">
    <name type="scientific">Ornithinimicrobium pekingense</name>
    <dbReference type="NCBI Taxonomy" id="384677"/>
    <lineage>
        <taxon>Bacteria</taxon>
        <taxon>Bacillati</taxon>
        <taxon>Actinomycetota</taxon>
        <taxon>Actinomycetes</taxon>
        <taxon>Micrococcales</taxon>
        <taxon>Ornithinimicrobiaceae</taxon>
        <taxon>Ornithinimicrobium</taxon>
    </lineage>
</organism>
<keyword evidence="1" id="KW-1133">Transmembrane helix</keyword>
<reference evidence="4" key="1">
    <citation type="journal article" date="2019" name="Int. J. Syst. Evol. Microbiol.">
        <title>The Global Catalogue of Microorganisms (GCM) 10K type strain sequencing project: providing services to taxonomists for standard genome sequencing and annotation.</title>
        <authorList>
            <consortium name="The Broad Institute Genomics Platform"/>
            <consortium name="The Broad Institute Genome Sequencing Center for Infectious Disease"/>
            <person name="Wu L."/>
            <person name="Ma J."/>
        </authorList>
    </citation>
    <scope>NUCLEOTIDE SEQUENCE [LARGE SCALE GENOMIC DNA]</scope>
    <source>
        <strain evidence="4">CGMCC 1.5362</strain>
    </source>
</reference>
<keyword evidence="1" id="KW-0472">Membrane</keyword>
<evidence type="ECO:0000259" key="2">
    <source>
        <dbReference type="Pfam" id="PF13559"/>
    </source>
</evidence>
<keyword evidence="4" id="KW-1185">Reference proteome</keyword>
<dbReference type="EMBL" id="BMLB01000002">
    <property type="protein sequence ID" value="GGK64774.1"/>
    <property type="molecule type" value="Genomic_DNA"/>
</dbReference>